<reference evidence="3" key="1">
    <citation type="journal article" date="2014" name="Nat. Genet.">
        <title>Genome of the human hookworm Necator americanus.</title>
        <authorList>
            <person name="Tang Y.T."/>
            <person name="Gao X."/>
            <person name="Rosa B.A."/>
            <person name="Abubucker S."/>
            <person name="Hallsworth-Pepin K."/>
            <person name="Martin J."/>
            <person name="Tyagi R."/>
            <person name="Heizer E."/>
            <person name="Zhang X."/>
            <person name="Bhonagiri-Palsikar V."/>
            <person name="Minx P."/>
            <person name="Warren W.C."/>
            <person name="Wang Q."/>
            <person name="Zhan B."/>
            <person name="Hotez P.J."/>
            <person name="Sternberg P.W."/>
            <person name="Dougall A."/>
            <person name="Gaze S.T."/>
            <person name="Mulvenna J."/>
            <person name="Sotillo J."/>
            <person name="Ranganathan S."/>
            <person name="Rabelo E.M."/>
            <person name="Wilson R.K."/>
            <person name="Felgner P.L."/>
            <person name="Bethony J."/>
            <person name="Hawdon J.M."/>
            <person name="Gasser R.B."/>
            <person name="Loukas A."/>
            <person name="Mitreva M."/>
        </authorList>
    </citation>
    <scope>NUCLEOTIDE SEQUENCE [LARGE SCALE GENOMIC DNA]</scope>
</reference>
<sequence length="111" mass="13115">MSLLAALLGSSWAAFLWKSYLRYRQYNVQLLNEKRPREAEELITDEDYHRARDYNLDKHKYWFAYNAFNQIWTTLKYFVLYTAVYGGLLAVTEFTIEKGGVADCTVPKELE</sequence>
<evidence type="ECO:0000259" key="1">
    <source>
        <dbReference type="Pfam" id="PF16491"/>
    </source>
</evidence>
<dbReference type="Pfam" id="PF16491">
    <property type="entry name" value="Peptidase_M48_N"/>
    <property type="match status" value="1"/>
</dbReference>
<accession>W2SK77</accession>
<gene>
    <name evidence="2" type="ORF">NECAME_01017</name>
</gene>
<evidence type="ECO:0000313" key="2">
    <source>
        <dbReference type="EMBL" id="ETN70069.1"/>
    </source>
</evidence>
<dbReference type="STRING" id="51031.W2SK77"/>
<dbReference type="KEGG" id="nai:NECAME_01017"/>
<dbReference type="OrthoDB" id="10625280at2759"/>
<proteinExistence type="predicted"/>
<dbReference type="EMBL" id="KI669015">
    <property type="protein sequence ID" value="ETN70069.1"/>
    <property type="molecule type" value="Genomic_DNA"/>
</dbReference>
<dbReference type="PANTHER" id="PTHR10120">
    <property type="entry name" value="CAAX PRENYL PROTEASE 1"/>
    <property type="match status" value="1"/>
</dbReference>
<evidence type="ECO:0000313" key="3">
    <source>
        <dbReference type="Proteomes" id="UP000053676"/>
    </source>
</evidence>
<organism evidence="2 3">
    <name type="scientific">Necator americanus</name>
    <name type="common">Human hookworm</name>
    <dbReference type="NCBI Taxonomy" id="51031"/>
    <lineage>
        <taxon>Eukaryota</taxon>
        <taxon>Metazoa</taxon>
        <taxon>Ecdysozoa</taxon>
        <taxon>Nematoda</taxon>
        <taxon>Chromadorea</taxon>
        <taxon>Rhabditida</taxon>
        <taxon>Rhabditina</taxon>
        <taxon>Rhabditomorpha</taxon>
        <taxon>Strongyloidea</taxon>
        <taxon>Ancylostomatidae</taxon>
        <taxon>Bunostominae</taxon>
        <taxon>Necator</taxon>
    </lineage>
</organism>
<dbReference type="Proteomes" id="UP000053676">
    <property type="component" value="Unassembled WGS sequence"/>
</dbReference>
<dbReference type="InterPro" id="IPR032456">
    <property type="entry name" value="Peptidase_M48_N"/>
</dbReference>
<feature type="domain" description="CAAX prenyl protease 1 N-terminal" evidence="1">
    <location>
        <begin position="30"/>
        <end position="80"/>
    </location>
</feature>
<keyword evidence="3" id="KW-1185">Reference proteome</keyword>
<name>W2SK77_NECAM</name>
<dbReference type="AlphaFoldDB" id="W2SK77"/>
<protein>
    <recommendedName>
        <fullName evidence="1">CAAX prenyl protease 1 N-terminal domain-containing protein</fullName>
    </recommendedName>
</protein>